<evidence type="ECO:0000259" key="2">
    <source>
        <dbReference type="Pfam" id="PF03372"/>
    </source>
</evidence>
<feature type="domain" description="Reverse transcriptase" evidence="1">
    <location>
        <begin position="433"/>
        <end position="560"/>
    </location>
</feature>
<dbReference type="InterPro" id="IPR000477">
    <property type="entry name" value="RT_dom"/>
</dbReference>
<dbReference type="AlphaFoldDB" id="A0AAV7L1Z8"/>
<dbReference type="Pfam" id="PF13966">
    <property type="entry name" value="zf-RVT"/>
    <property type="match status" value="1"/>
</dbReference>
<dbReference type="InterPro" id="IPR005135">
    <property type="entry name" value="Endo/exonuclease/phosphatase"/>
</dbReference>
<dbReference type="GO" id="GO:0003824">
    <property type="term" value="F:catalytic activity"/>
    <property type="evidence" value="ECO:0007669"/>
    <property type="project" value="InterPro"/>
</dbReference>
<evidence type="ECO:0008006" key="6">
    <source>
        <dbReference type="Google" id="ProtNLM"/>
    </source>
</evidence>
<dbReference type="Pfam" id="PF00078">
    <property type="entry name" value="RVT_1"/>
    <property type="match status" value="1"/>
</dbReference>
<dbReference type="PANTHER" id="PTHR19446">
    <property type="entry name" value="REVERSE TRANSCRIPTASES"/>
    <property type="match status" value="1"/>
</dbReference>
<sequence length="938" mass="108083">MDSVTELEGGRALVVDGSWAGEPVRLINVYAPSDVGERRELFQHLRPQLVTSRTIMMGGDFNCILESGGRCGTRAGEGWMDDGAKLLAEMVGEASLTDVIGSMGVDARNFTWSRPDGSVRSRIDFVFTSRLVRIRQHSMVTVHFSDHRAIRFQGELTGKFLTGPGTWKLNSSLLGREDVQEELRRTYSEWQDMKDTFQSVGEWWEWVKGRIQDFFKNVGRKAARGRKREFSRLQQQLQELHNLQLRGWDVMNPLESVKKELSEHFHEESRRIIFRSKVENLEKGEKCNSFFKKIHSAHTPLVQLRNREGILCDTKEDIRKAVTDFYGDLYSEKRSDGDQAERFLAGIPRKVSTPAREVLNAPLTLEELHIAVKSFKSGKTPGSDGLPIEFYTSLWDLVGPDLLELYEEMEQEGVMPHTLREGTIALLYKHKGERCDIKNWRPISLLNVDYKILAKTMVNRLKSAMGEIVHPDQTCGVPGRRVADSLALIRDTIQYITDRNIHAALVCLDQEKAFDRVSHEFMERVLQGFGLGERFCNYVRTMYTDIFSSVMVNGWKTDPFPIRTGKDPRIWFGGPGAAAKSWNERLAKVKQKLGFWSLRHLSIEGKALVLRNDALPVLQYVTQAWPLLANVARAVNSMVFHFVWHSKMDRVKRTVMHKEHRKGGKAVPDIPTILRAFFVCGCVRITLTNENKDHSAYKVYRFFLLPVWRRLGWDKWENATMFNWDLPWYYKEIEKFVVEFGLNCVTPSLWKPRTIHRLIRSRDTTEPVSDLPPATATRVWENVSSPSLTNRHKDIAWMAVKGGLPVRSFMHSRGLCPHRECPRDCTAEETAYHLFWACPFAQRLRGALKQEMEAHIPYPNITHHSVLYGLFPKTHSVEAIQGRWRILCCVKDILLYARTRLVTNGEAVSREACRRMVLNLLRDYTDKDNRESEKEEEL</sequence>
<evidence type="ECO:0000259" key="3">
    <source>
        <dbReference type="Pfam" id="PF13966"/>
    </source>
</evidence>
<feature type="domain" description="Endonuclease/exonuclease/phosphatase" evidence="2">
    <location>
        <begin position="27"/>
        <end position="147"/>
    </location>
</feature>
<dbReference type="InterPro" id="IPR036691">
    <property type="entry name" value="Endo/exonu/phosph_ase_sf"/>
</dbReference>
<dbReference type="SUPFAM" id="SSF56219">
    <property type="entry name" value="DNase I-like"/>
    <property type="match status" value="1"/>
</dbReference>
<dbReference type="InterPro" id="IPR043502">
    <property type="entry name" value="DNA/RNA_pol_sf"/>
</dbReference>
<dbReference type="EMBL" id="JANPWB010000016">
    <property type="protein sequence ID" value="KAJ1085696.1"/>
    <property type="molecule type" value="Genomic_DNA"/>
</dbReference>
<feature type="domain" description="Reverse transcriptase zinc-binding" evidence="3">
    <location>
        <begin position="779"/>
        <end position="843"/>
    </location>
</feature>
<dbReference type="Proteomes" id="UP001066276">
    <property type="component" value="Chromosome 12"/>
</dbReference>
<organism evidence="4 5">
    <name type="scientific">Pleurodeles waltl</name>
    <name type="common">Iberian ribbed newt</name>
    <dbReference type="NCBI Taxonomy" id="8319"/>
    <lineage>
        <taxon>Eukaryota</taxon>
        <taxon>Metazoa</taxon>
        <taxon>Chordata</taxon>
        <taxon>Craniata</taxon>
        <taxon>Vertebrata</taxon>
        <taxon>Euteleostomi</taxon>
        <taxon>Amphibia</taxon>
        <taxon>Batrachia</taxon>
        <taxon>Caudata</taxon>
        <taxon>Salamandroidea</taxon>
        <taxon>Salamandridae</taxon>
        <taxon>Pleurodelinae</taxon>
        <taxon>Pleurodeles</taxon>
    </lineage>
</organism>
<dbReference type="Pfam" id="PF03372">
    <property type="entry name" value="Exo_endo_phos"/>
    <property type="match status" value="1"/>
</dbReference>
<reference evidence="4" key="1">
    <citation type="journal article" date="2022" name="bioRxiv">
        <title>Sequencing and chromosome-scale assembly of the giantPleurodeles waltlgenome.</title>
        <authorList>
            <person name="Brown T."/>
            <person name="Elewa A."/>
            <person name="Iarovenko S."/>
            <person name="Subramanian E."/>
            <person name="Araus A.J."/>
            <person name="Petzold A."/>
            <person name="Susuki M."/>
            <person name="Suzuki K.-i.T."/>
            <person name="Hayashi T."/>
            <person name="Toyoda A."/>
            <person name="Oliveira C."/>
            <person name="Osipova E."/>
            <person name="Leigh N.D."/>
            <person name="Simon A."/>
            <person name="Yun M.H."/>
        </authorList>
    </citation>
    <scope>NUCLEOTIDE SEQUENCE</scope>
    <source>
        <strain evidence="4">20211129_DDA</strain>
        <tissue evidence="4">Liver</tissue>
    </source>
</reference>
<accession>A0AAV7L1Z8</accession>
<evidence type="ECO:0000313" key="5">
    <source>
        <dbReference type="Proteomes" id="UP001066276"/>
    </source>
</evidence>
<dbReference type="Gene3D" id="3.60.10.10">
    <property type="entry name" value="Endonuclease/exonuclease/phosphatase"/>
    <property type="match status" value="1"/>
</dbReference>
<proteinExistence type="predicted"/>
<dbReference type="InterPro" id="IPR026960">
    <property type="entry name" value="RVT-Znf"/>
</dbReference>
<evidence type="ECO:0000313" key="4">
    <source>
        <dbReference type="EMBL" id="KAJ1085696.1"/>
    </source>
</evidence>
<gene>
    <name evidence="4" type="ORF">NDU88_005822</name>
</gene>
<comment type="caution">
    <text evidence="4">The sequence shown here is derived from an EMBL/GenBank/DDBJ whole genome shotgun (WGS) entry which is preliminary data.</text>
</comment>
<keyword evidence="5" id="KW-1185">Reference proteome</keyword>
<dbReference type="SUPFAM" id="SSF56672">
    <property type="entry name" value="DNA/RNA polymerases"/>
    <property type="match status" value="1"/>
</dbReference>
<protein>
    <recommendedName>
        <fullName evidence="6">Reverse transcriptase domain-containing protein</fullName>
    </recommendedName>
</protein>
<name>A0AAV7L1Z8_PLEWA</name>
<evidence type="ECO:0000259" key="1">
    <source>
        <dbReference type="Pfam" id="PF00078"/>
    </source>
</evidence>
<dbReference type="CDD" id="cd01650">
    <property type="entry name" value="RT_nLTR_like"/>
    <property type="match status" value="1"/>
</dbReference>